<feature type="binding site" evidence="18">
    <location>
        <position position="712"/>
    </location>
    <ligand>
        <name>ATP</name>
        <dbReference type="ChEBI" id="CHEBI:30616"/>
    </ligand>
</feature>
<dbReference type="InterPro" id="IPR011009">
    <property type="entry name" value="Kinase-like_dom_sf"/>
</dbReference>
<keyword evidence="22" id="KW-1185">Reference proteome</keyword>
<dbReference type="Pfam" id="PF07714">
    <property type="entry name" value="PK_Tyr_Ser-Thr"/>
    <property type="match status" value="1"/>
</dbReference>
<dbReference type="Gene3D" id="1.10.510.10">
    <property type="entry name" value="Transferase(Phosphotransferase) domain 1"/>
    <property type="match status" value="1"/>
</dbReference>
<keyword evidence="13 18" id="KW-0067">ATP-binding</keyword>
<evidence type="ECO:0000313" key="21">
    <source>
        <dbReference type="EMBL" id="EXB52314.1"/>
    </source>
</evidence>
<proteinExistence type="inferred from homology"/>
<evidence type="ECO:0000256" key="12">
    <source>
        <dbReference type="ARBA" id="ARBA00022777"/>
    </source>
</evidence>
<dbReference type="KEGG" id="mnt:21385681"/>
<dbReference type="FunFam" id="3.80.10.10:FF:000317">
    <property type="entry name" value="Inactive leucine-rich repeat receptor-like protein kinase"/>
    <property type="match status" value="1"/>
</dbReference>
<keyword evidence="17" id="KW-0325">Glycoprotein</keyword>
<evidence type="ECO:0000256" key="17">
    <source>
        <dbReference type="ARBA" id="ARBA00023180"/>
    </source>
</evidence>
<keyword evidence="5" id="KW-0597">Phosphoprotein</keyword>
<dbReference type="InterPro" id="IPR003591">
    <property type="entry name" value="Leu-rich_rpt_typical-subtyp"/>
</dbReference>
<evidence type="ECO:0000256" key="16">
    <source>
        <dbReference type="ARBA" id="ARBA00023170"/>
    </source>
</evidence>
<reference evidence="22" key="1">
    <citation type="submission" date="2013-01" db="EMBL/GenBank/DDBJ databases">
        <title>Draft Genome Sequence of a Mulberry Tree, Morus notabilis C.K. Schneid.</title>
        <authorList>
            <person name="He N."/>
            <person name="Zhao S."/>
        </authorList>
    </citation>
    <scope>NUCLEOTIDE SEQUENCE</scope>
</reference>
<dbReference type="SMART" id="SM00369">
    <property type="entry name" value="LRR_TYP"/>
    <property type="match status" value="7"/>
</dbReference>
<evidence type="ECO:0000256" key="9">
    <source>
        <dbReference type="ARBA" id="ARBA00022729"/>
    </source>
</evidence>
<keyword evidence="10" id="KW-0677">Repeat</keyword>
<dbReference type="InterPro" id="IPR001245">
    <property type="entry name" value="Ser-Thr/Tyr_kinase_cat_dom"/>
</dbReference>
<name>W9R282_9ROSA</name>
<feature type="transmembrane region" description="Helical" evidence="19">
    <location>
        <begin position="625"/>
        <end position="646"/>
    </location>
</feature>
<dbReference type="Pfam" id="PF23598">
    <property type="entry name" value="LRR_14"/>
    <property type="match status" value="1"/>
</dbReference>
<dbReference type="FunFam" id="3.30.200.20:FF:000432">
    <property type="entry name" value="LRR receptor-like serine/threonine-protein kinase EFR"/>
    <property type="match status" value="1"/>
</dbReference>
<evidence type="ECO:0000256" key="5">
    <source>
        <dbReference type="ARBA" id="ARBA00022553"/>
    </source>
</evidence>
<dbReference type="EMBL" id="KE344064">
    <property type="protein sequence ID" value="EXB52314.1"/>
    <property type="molecule type" value="Genomic_DNA"/>
</dbReference>
<dbReference type="InterPro" id="IPR001611">
    <property type="entry name" value="Leu-rich_rpt"/>
</dbReference>
<evidence type="ECO:0000259" key="20">
    <source>
        <dbReference type="PROSITE" id="PS50011"/>
    </source>
</evidence>
<dbReference type="SUPFAM" id="SSF52058">
    <property type="entry name" value="L domain-like"/>
    <property type="match status" value="2"/>
</dbReference>
<sequence length="1026" mass="112702">MKISGVGLAVFLSCLSMQLFLFTSAFSKLGGNDKDRLALLEFKAKVTDPLGVLNSWNDSQHFCEWQGVVCSSRHRRVTILDIQSSGLGGKLSPHIGNLSFLRILNLNNNSFSQEIPEEIGRLFRIRSLILDFNSFIGKIPLNISSCSKLKHLFIQENNLTGEIPEGVGSLSHLKSLAFPLNNLNGEIPSSIANLSNSLEFLNVDSNNLHGSIPSSFDQLKRLSYLSVGDNKLTGTIPPSIFNLSLIRFFSVETNRLEGNLPPKLGHLLLPNLETVYFHTNRFTGPVPSISNASKLINFQILSNQFTGKLPDFSGLPSLKILLLQENNLGYGEDDDLKFLSSLVNLTNLEQLAISQNNLGGVLPECIGNFSAKLWLLMLGSNAIKGSIPTGIGNLVNLQGLGIEDNQVIGHIPSSIGKLQTLYELDLQSNNIAGTIPSSFGNLTSLNVLGLRSNNLQGSLPLNLGECKNLRELDVSQNNLNGTIPKEVLGFPSITLLALHHNYFTGHIPETLGTCISLESLYLHENLFQGNIPQSLKSLIAIEEIYLSHNNLSGKIPTFLEGFRYLQILNLSFNNFDGEIPTQGIFKNASAISIIGNTKLCGGIPQLSFPKCPAIKKNKKTRKPKIIIVSAVCGVVALMLVSLFTMLTCSTTKRNAKSIFATRFGISFLEVSYRDLLKATDEFSSANLIGTGSFGSVYKGTLNQENRLIVAVKVLNLQTAGAIKSFIAECKVLKSIKHRNLVKLLTACSSTDFQGNDFKALVYELMINGSLEEWLHPRQGLNSEEERHLSLIQRINIAIDVANALDYLHNHCHVPIVHSDLKPSNILLDDDMTAHVGDFGLARFLGNPSLPFSSFQSSSIGIRGSIGYTAPEYAMGADLSKEGDVYSFGILLLETFTRKRPTHEMFKDDSTLHNFVKTSLPERLVQVVDRALLIGIDQAEHRTSTREVSALRLMSMPNSQMIMPNSQMIMNTNTGKCLHSILKIGISCSEETPKERMNMGDVVKDLIHVKSAYLGAEIRNNRRPGTS</sequence>
<dbReference type="SMART" id="SM00365">
    <property type="entry name" value="LRR_SD22"/>
    <property type="match status" value="5"/>
</dbReference>
<dbReference type="GO" id="GO:0004672">
    <property type="term" value="F:protein kinase activity"/>
    <property type="evidence" value="ECO:0007669"/>
    <property type="project" value="InterPro"/>
</dbReference>
<dbReference type="Pfam" id="PF08263">
    <property type="entry name" value="LRRNT_2"/>
    <property type="match status" value="1"/>
</dbReference>
<keyword evidence="4" id="KW-0723">Serine/threonine-protein kinase</keyword>
<evidence type="ECO:0000256" key="2">
    <source>
        <dbReference type="ARBA" id="ARBA00008684"/>
    </source>
</evidence>
<dbReference type="InterPro" id="IPR000719">
    <property type="entry name" value="Prot_kinase_dom"/>
</dbReference>
<evidence type="ECO:0000256" key="18">
    <source>
        <dbReference type="PROSITE-ProRule" id="PRU10141"/>
    </source>
</evidence>
<keyword evidence="11 18" id="KW-0547">Nucleotide-binding</keyword>
<keyword evidence="14 19" id="KW-1133">Transmembrane helix</keyword>
<dbReference type="SMART" id="SM00220">
    <property type="entry name" value="S_TKc"/>
    <property type="match status" value="1"/>
</dbReference>
<dbReference type="InterPro" id="IPR051809">
    <property type="entry name" value="Plant_receptor-like_S/T_kinase"/>
</dbReference>
<evidence type="ECO:0000256" key="15">
    <source>
        <dbReference type="ARBA" id="ARBA00023136"/>
    </source>
</evidence>
<dbReference type="SUPFAM" id="SSF56112">
    <property type="entry name" value="Protein kinase-like (PK-like)"/>
    <property type="match status" value="1"/>
</dbReference>
<keyword evidence="16 21" id="KW-0675">Receptor</keyword>
<dbReference type="PROSITE" id="PS50011">
    <property type="entry name" value="PROTEIN_KINASE_DOM"/>
    <property type="match status" value="1"/>
</dbReference>
<feature type="domain" description="Protein kinase" evidence="20">
    <location>
        <begin position="682"/>
        <end position="953"/>
    </location>
</feature>
<dbReference type="GO" id="GO:0016020">
    <property type="term" value="C:membrane"/>
    <property type="evidence" value="ECO:0007669"/>
    <property type="project" value="UniProtKB-SubCell"/>
</dbReference>
<evidence type="ECO:0000256" key="7">
    <source>
        <dbReference type="ARBA" id="ARBA00022679"/>
    </source>
</evidence>
<evidence type="ECO:0000256" key="4">
    <source>
        <dbReference type="ARBA" id="ARBA00022527"/>
    </source>
</evidence>
<dbReference type="FunFam" id="3.80.10.10:FF:000041">
    <property type="entry name" value="LRR receptor-like serine/threonine-protein kinase ERECTA"/>
    <property type="match status" value="1"/>
</dbReference>
<evidence type="ECO:0000256" key="6">
    <source>
        <dbReference type="ARBA" id="ARBA00022614"/>
    </source>
</evidence>
<keyword evidence="15 19" id="KW-0472">Membrane</keyword>
<dbReference type="Pfam" id="PF00560">
    <property type="entry name" value="LRR_1"/>
    <property type="match status" value="8"/>
</dbReference>
<evidence type="ECO:0000256" key="13">
    <source>
        <dbReference type="ARBA" id="ARBA00022840"/>
    </source>
</evidence>
<dbReference type="AlphaFoldDB" id="W9R282"/>
<protein>
    <submittedName>
        <fullName evidence="21">Putative LRR receptor-like serine/threonine-protein kinase</fullName>
    </submittedName>
</protein>
<evidence type="ECO:0000256" key="19">
    <source>
        <dbReference type="SAM" id="Phobius"/>
    </source>
</evidence>
<dbReference type="InterPro" id="IPR013210">
    <property type="entry name" value="LRR_N_plant-typ"/>
</dbReference>
<keyword evidence="6" id="KW-0433">Leucine-rich repeat</keyword>
<evidence type="ECO:0000256" key="8">
    <source>
        <dbReference type="ARBA" id="ARBA00022692"/>
    </source>
</evidence>
<evidence type="ECO:0000313" key="22">
    <source>
        <dbReference type="Proteomes" id="UP000030645"/>
    </source>
</evidence>
<dbReference type="InterPro" id="IPR055414">
    <property type="entry name" value="LRR_R13L4/SHOC2-like"/>
</dbReference>
<dbReference type="PANTHER" id="PTHR27008:SF596">
    <property type="entry name" value="OS02G0215500 PROTEIN"/>
    <property type="match status" value="1"/>
</dbReference>
<dbReference type="eggNOG" id="ENOG502QPYS">
    <property type="taxonomic scope" value="Eukaryota"/>
</dbReference>
<comment type="similarity">
    <text evidence="3">Belongs to the RLP family.</text>
</comment>
<dbReference type="STRING" id="981085.W9R282"/>
<evidence type="ECO:0000256" key="14">
    <source>
        <dbReference type="ARBA" id="ARBA00022989"/>
    </source>
</evidence>
<dbReference type="GO" id="GO:0005524">
    <property type="term" value="F:ATP binding"/>
    <property type="evidence" value="ECO:0007669"/>
    <property type="project" value="UniProtKB-UniRule"/>
</dbReference>
<keyword evidence="7" id="KW-0808">Transferase</keyword>
<keyword evidence="9" id="KW-0732">Signal</keyword>
<gene>
    <name evidence="21" type="ORF">L484_002101</name>
</gene>
<dbReference type="FunFam" id="3.80.10.10:FF:000275">
    <property type="entry name" value="Leucine-rich repeat receptor-like protein kinase"/>
    <property type="match status" value="1"/>
</dbReference>
<feature type="transmembrane region" description="Helical" evidence="19">
    <location>
        <begin position="6"/>
        <end position="26"/>
    </location>
</feature>
<dbReference type="Gene3D" id="3.80.10.10">
    <property type="entry name" value="Ribonuclease Inhibitor"/>
    <property type="match status" value="3"/>
</dbReference>
<dbReference type="InterPro" id="IPR017441">
    <property type="entry name" value="Protein_kinase_ATP_BS"/>
</dbReference>
<dbReference type="OrthoDB" id="676979at2759"/>
<keyword evidence="8 19" id="KW-0812">Transmembrane</keyword>
<evidence type="ECO:0000256" key="10">
    <source>
        <dbReference type="ARBA" id="ARBA00022737"/>
    </source>
</evidence>
<dbReference type="Gene3D" id="3.30.200.20">
    <property type="entry name" value="Phosphorylase Kinase, domain 1"/>
    <property type="match status" value="1"/>
</dbReference>
<comment type="similarity">
    <text evidence="2">Belongs to the protein kinase superfamily. Ser/Thr protein kinase family.</text>
</comment>
<evidence type="ECO:0000256" key="3">
    <source>
        <dbReference type="ARBA" id="ARBA00009592"/>
    </source>
</evidence>
<dbReference type="Proteomes" id="UP000030645">
    <property type="component" value="Unassembled WGS sequence"/>
</dbReference>
<dbReference type="InterPro" id="IPR008271">
    <property type="entry name" value="Ser/Thr_kinase_AS"/>
</dbReference>
<comment type="subcellular location">
    <subcellularLocation>
        <location evidence="1">Membrane</location>
        <topology evidence="1">Single-pass type I membrane protein</topology>
    </subcellularLocation>
</comment>
<dbReference type="PROSITE" id="PS00108">
    <property type="entry name" value="PROTEIN_KINASE_ST"/>
    <property type="match status" value="1"/>
</dbReference>
<dbReference type="PANTHER" id="PTHR27008">
    <property type="entry name" value="OS04G0122200 PROTEIN"/>
    <property type="match status" value="1"/>
</dbReference>
<organism evidence="21 22">
    <name type="scientific">Morus notabilis</name>
    <dbReference type="NCBI Taxonomy" id="981085"/>
    <lineage>
        <taxon>Eukaryota</taxon>
        <taxon>Viridiplantae</taxon>
        <taxon>Streptophyta</taxon>
        <taxon>Embryophyta</taxon>
        <taxon>Tracheophyta</taxon>
        <taxon>Spermatophyta</taxon>
        <taxon>Magnoliopsida</taxon>
        <taxon>eudicotyledons</taxon>
        <taxon>Gunneridae</taxon>
        <taxon>Pentapetalae</taxon>
        <taxon>rosids</taxon>
        <taxon>fabids</taxon>
        <taxon>Rosales</taxon>
        <taxon>Moraceae</taxon>
        <taxon>Moreae</taxon>
        <taxon>Morus</taxon>
    </lineage>
</organism>
<dbReference type="InterPro" id="IPR032675">
    <property type="entry name" value="LRR_dom_sf"/>
</dbReference>
<evidence type="ECO:0000256" key="11">
    <source>
        <dbReference type="ARBA" id="ARBA00022741"/>
    </source>
</evidence>
<evidence type="ECO:0000256" key="1">
    <source>
        <dbReference type="ARBA" id="ARBA00004479"/>
    </source>
</evidence>
<keyword evidence="12 21" id="KW-0418">Kinase</keyword>
<dbReference type="PROSITE" id="PS00107">
    <property type="entry name" value="PROTEIN_KINASE_ATP"/>
    <property type="match status" value="1"/>
</dbReference>
<accession>W9R282</accession>